<reference evidence="2" key="1">
    <citation type="submission" date="2023-03" db="EMBL/GenBank/DDBJ databases">
        <title>Massive genome expansion in bonnet fungi (Mycena s.s.) driven by repeated elements and novel gene families across ecological guilds.</title>
        <authorList>
            <consortium name="Lawrence Berkeley National Laboratory"/>
            <person name="Harder C.B."/>
            <person name="Miyauchi S."/>
            <person name="Viragh M."/>
            <person name="Kuo A."/>
            <person name="Thoen E."/>
            <person name="Andreopoulos B."/>
            <person name="Lu D."/>
            <person name="Skrede I."/>
            <person name="Drula E."/>
            <person name="Henrissat B."/>
            <person name="Morin E."/>
            <person name="Kohler A."/>
            <person name="Barry K."/>
            <person name="LaButti K."/>
            <person name="Morin E."/>
            <person name="Salamov A."/>
            <person name="Lipzen A."/>
            <person name="Mereny Z."/>
            <person name="Hegedus B."/>
            <person name="Baldrian P."/>
            <person name="Stursova M."/>
            <person name="Weitz H."/>
            <person name="Taylor A."/>
            <person name="Grigoriev I.V."/>
            <person name="Nagy L.G."/>
            <person name="Martin F."/>
            <person name="Kauserud H."/>
        </authorList>
    </citation>
    <scope>NUCLEOTIDE SEQUENCE</scope>
    <source>
        <strain evidence="2">CBHHK002</strain>
    </source>
</reference>
<feature type="compositionally biased region" description="Basic and acidic residues" evidence="1">
    <location>
        <begin position="115"/>
        <end position="127"/>
    </location>
</feature>
<sequence length="200" mass="21400">MCKFADVNNSRLDSGKFRLKSTKVPKMGTVRMFVIVRQPMIFKNSARLSRSHAVVYISSAPPPPFSCDFPGIFEGGTDELGRRGGSFDGIDGKCQKGAPSDGSDGTAGQYSIYSPEKDTGVGVDERSTPVAGTSTAPVPSATRRQRAVAQTPDEIRASFQPSPAATALWASFEQTRRSVQTSQTPRTPQNSFPSSGSNQC</sequence>
<evidence type="ECO:0000313" key="2">
    <source>
        <dbReference type="EMBL" id="KAJ7331482.1"/>
    </source>
</evidence>
<feature type="compositionally biased region" description="Polar residues" evidence="1">
    <location>
        <begin position="177"/>
        <end position="200"/>
    </location>
</feature>
<dbReference type="Proteomes" id="UP001218218">
    <property type="component" value="Unassembled WGS sequence"/>
</dbReference>
<gene>
    <name evidence="2" type="ORF">DFH08DRAFT_814788</name>
</gene>
<keyword evidence="3" id="KW-1185">Reference proteome</keyword>
<protein>
    <submittedName>
        <fullName evidence="2">Uncharacterized protein</fullName>
    </submittedName>
</protein>
<comment type="caution">
    <text evidence="2">The sequence shown here is derived from an EMBL/GenBank/DDBJ whole genome shotgun (WGS) entry which is preliminary data.</text>
</comment>
<feature type="region of interest" description="Disordered" evidence="1">
    <location>
        <begin position="78"/>
        <end position="200"/>
    </location>
</feature>
<organism evidence="2 3">
    <name type="scientific">Mycena albidolilacea</name>
    <dbReference type="NCBI Taxonomy" id="1033008"/>
    <lineage>
        <taxon>Eukaryota</taxon>
        <taxon>Fungi</taxon>
        <taxon>Dikarya</taxon>
        <taxon>Basidiomycota</taxon>
        <taxon>Agaricomycotina</taxon>
        <taxon>Agaricomycetes</taxon>
        <taxon>Agaricomycetidae</taxon>
        <taxon>Agaricales</taxon>
        <taxon>Marasmiineae</taxon>
        <taxon>Mycenaceae</taxon>
        <taxon>Mycena</taxon>
    </lineage>
</organism>
<dbReference type="EMBL" id="JARIHO010000035">
    <property type="protein sequence ID" value="KAJ7331482.1"/>
    <property type="molecule type" value="Genomic_DNA"/>
</dbReference>
<name>A0AAD7EL82_9AGAR</name>
<evidence type="ECO:0000256" key="1">
    <source>
        <dbReference type="SAM" id="MobiDB-lite"/>
    </source>
</evidence>
<proteinExistence type="predicted"/>
<evidence type="ECO:0000313" key="3">
    <source>
        <dbReference type="Proteomes" id="UP001218218"/>
    </source>
</evidence>
<accession>A0AAD7EL82</accession>
<dbReference type="AlphaFoldDB" id="A0AAD7EL82"/>